<organism evidence="13 14">
    <name type="scientific">Leadbettera azotonutricia (strain ATCC BAA-888 / DSM 13862 / ZAS-9)</name>
    <name type="common">Treponema azotonutricium</name>
    <dbReference type="NCBI Taxonomy" id="545695"/>
    <lineage>
        <taxon>Bacteria</taxon>
        <taxon>Pseudomonadati</taxon>
        <taxon>Spirochaetota</taxon>
        <taxon>Spirochaetia</taxon>
        <taxon>Spirochaetales</taxon>
        <taxon>Breznakiellaceae</taxon>
        <taxon>Leadbettera</taxon>
    </lineage>
</organism>
<dbReference type="CDD" id="cd12912">
    <property type="entry name" value="PDC2_MCP_like"/>
    <property type="match status" value="1"/>
</dbReference>
<comment type="subcellular location">
    <subcellularLocation>
        <location evidence="1">Cell membrane</location>
        <topology evidence="1">Multi-pass membrane protein</topology>
    </subcellularLocation>
</comment>
<dbReference type="Pfam" id="PF00015">
    <property type="entry name" value="MCPsignal"/>
    <property type="match status" value="1"/>
</dbReference>
<dbReference type="PANTHER" id="PTHR32089">
    <property type="entry name" value="METHYL-ACCEPTING CHEMOTAXIS PROTEIN MCPB"/>
    <property type="match status" value="1"/>
</dbReference>
<evidence type="ECO:0000256" key="10">
    <source>
        <dbReference type="SAM" id="Phobius"/>
    </source>
</evidence>
<evidence type="ECO:0000313" key="13">
    <source>
        <dbReference type="EMBL" id="AEF82259.1"/>
    </source>
</evidence>
<dbReference type="Pfam" id="PF00672">
    <property type="entry name" value="HAMP"/>
    <property type="match status" value="1"/>
</dbReference>
<keyword evidence="6 10" id="KW-0472">Membrane</keyword>
<dbReference type="STRING" id="545695.TREAZ_0740"/>
<evidence type="ECO:0000256" key="4">
    <source>
        <dbReference type="ARBA" id="ARBA00022692"/>
    </source>
</evidence>
<dbReference type="AlphaFoldDB" id="F5YA91"/>
<dbReference type="HOGENOM" id="CLU_000445_107_19_12"/>
<protein>
    <submittedName>
        <fullName evidence="13">Putative methyl-accepting chemotaxis protein</fullName>
    </submittedName>
</protein>
<dbReference type="InParanoid" id="F5YA91"/>
<reference evidence="14" key="1">
    <citation type="submission" date="2009-12" db="EMBL/GenBank/DDBJ databases">
        <title>Complete sequence of Treponema azotonutricium strain ZAS-9.</title>
        <authorList>
            <person name="Tetu S.G."/>
            <person name="Matson E."/>
            <person name="Ren Q."/>
            <person name="Seshadri R."/>
            <person name="Elbourne L."/>
            <person name="Hassan K.A."/>
            <person name="Durkin A."/>
            <person name="Radune D."/>
            <person name="Mohamoud Y."/>
            <person name="Shay R."/>
            <person name="Jin S."/>
            <person name="Zhang X."/>
            <person name="Lucey K."/>
            <person name="Ballor N.R."/>
            <person name="Ottesen E."/>
            <person name="Rosenthal R."/>
            <person name="Allen A."/>
            <person name="Leadbetter J.R."/>
            <person name="Paulsen I.T."/>
        </authorList>
    </citation>
    <scope>NUCLEOTIDE SEQUENCE [LARGE SCALE GENOMIC DNA]</scope>
    <source>
        <strain evidence="14">ATCC BAA-888 / DSM 13862 / ZAS-9</strain>
    </source>
</reference>
<reference evidence="13 14" key="2">
    <citation type="journal article" date="2011" name="ISME J.">
        <title>RNA-seq reveals cooperative metabolic interactions between two termite-gut spirochete species in co-culture.</title>
        <authorList>
            <person name="Rosenthal A.Z."/>
            <person name="Matson E.G."/>
            <person name="Eldar A."/>
            <person name="Leadbetter J.R."/>
        </authorList>
    </citation>
    <scope>NUCLEOTIDE SEQUENCE [LARGE SCALE GENOMIC DNA]</scope>
    <source>
        <strain evidence="14">ATCC BAA-888 / DSM 13862 / ZAS-9</strain>
    </source>
</reference>
<keyword evidence="4 10" id="KW-0812">Transmembrane</keyword>
<keyword evidence="14" id="KW-1185">Reference proteome</keyword>
<dbReference type="GO" id="GO:0005886">
    <property type="term" value="C:plasma membrane"/>
    <property type="evidence" value="ECO:0007669"/>
    <property type="project" value="UniProtKB-SubCell"/>
</dbReference>
<dbReference type="SUPFAM" id="SSF103190">
    <property type="entry name" value="Sensory domain-like"/>
    <property type="match status" value="1"/>
</dbReference>
<dbReference type="SMART" id="SM00283">
    <property type="entry name" value="MA"/>
    <property type="match status" value="1"/>
</dbReference>
<proteinExistence type="inferred from homology"/>
<comment type="similarity">
    <text evidence="8">Belongs to the methyl-accepting chemotaxis (MCP) protein family.</text>
</comment>
<keyword evidence="3" id="KW-0145">Chemotaxis</keyword>
<evidence type="ECO:0000256" key="5">
    <source>
        <dbReference type="ARBA" id="ARBA00022989"/>
    </source>
</evidence>
<dbReference type="GO" id="GO:0006935">
    <property type="term" value="P:chemotaxis"/>
    <property type="evidence" value="ECO:0007669"/>
    <property type="project" value="UniProtKB-KW"/>
</dbReference>
<dbReference type="RefSeq" id="WP_015711225.1">
    <property type="nucleotide sequence ID" value="NC_015577.1"/>
</dbReference>
<dbReference type="SMART" id="SM00304">
    <property type="entry name" value="HAMP"/>
    <property type="match status" value="1"/>
</dbReference>
<keyword evidence="5 10" id="KW-1133">Transmembrane helix</keyword>
<dbReference type="PROSITE" id="PS50111">
    <property type="entry name" value="CHEMOTAXIS_TRANSDUC_2"/>
    <property type="match status" value="1"/>
</dbReference>
<dbReference type="KEGG" id="taz:TREAZ_0740"/>
<feature type="transmembrane region" description="Helical" evidence="10">
    <location>
        <begin position="282"/>
        <end position="308"/>
    </location>
</feature>
<feature type="domain" description="Methyl-accepting transducer" evidence="11">
    <location>
        <begin position="405"/>
        <end position="627"/>
    </location>
</feature>
<accession>F5YA91</accession>
<feature type="transmembrane region" description="Helical" evidence="10">
    <location>
        <begin position="12"/>
        <end position="32"/>
    </location>
</feature>
<dbReference type="Gene3D" id="3.30.450.20">
    <property type="entry name" value="PAS domain"/>
    <property type="match status" value="1"/>
</dbReference>
<dbReference type="Gene3D" id="1.10.287.950">
    <property type="entry name" value="Methyl-accepting chemotaxis protein"/>
    <property type="match status" value="1"/>
</dbReference>
<sequence>MKKGHFPLVVQISILCLSLVLIISAAITAIFMNNISRMTEDNIKSVASVTMQYLNADLLHAITPFTDMVTNTAAIVNNIDDHEIMNDMMVNIMETVPDVFDLYYGTLESMYAPNGYYIDAGGWVPDSDWDPPDRPWYKAAMAKPGTTVLVDPYVDAETHRTVITVSKTAADSAGKITGVMAVDVFLDIISEIVTSRKITEDGSTVLIDSSGIYIVHENADYVLEKNIFDEIKDLNRNEIFSASQTVSFHSNEYISSSPVAGTEWFLVSIGSLTSLRATALRLLRIVIVAVLILALVASAIAVFITTILTRPFRQLVVSFSAISSGDLTVSSPDFSSLEASALSGGFNSFANGISTLMWEIKDSASSLRKVAEDLADSVVETKGTIAAVTGEVNQIRSNVERENHSIAKTEVSVTGVMNGIENLDRKIRDQVSQISGASSAIEEMVANIHSIENSTTQANNRIIELVNSSEEQKKRLSETAEAARTVEKESLSLVEMNQVIANVATQTNLLSMNAAIEAAHAGEAGRGFAVVAQEIRKLAETTARQSKSSKEALVSIQKHIKEIAESAFHVVESFDGMIDMIHQVEEVTDNLKNATEEQSIGSGQLLSSIEAINAITRNVEEGAAAMKAGAAEAAAACRDLTALSGEVDEKVSKCDVGAKSLSGNSEAMVMGADNIKYGVENLEKSINPFKIRSR</sequence>
<evidence type="ECO:0000256" key="8">
    <source>
        <dbReference type="ARBA" id="ARBA00029447"/>
    </source>
</evidence>
<evidence type="ECO:0000256" key="6">
    <source>
        <dbReference type="ARBA" id="ARBA00023136"/>
    </source>
</evidence>
<feature type="domain" description="HAMP" evidence="12">
    <location>
        <begin position="306"/>
        <end position="358"/>
    </location>
</feature>
<dbReference type="FunCoup" id="F5YA91">
    <property type="interactions" value="93"/>
</dbReference>
<gene>
    <name evidence="13" type="ordered locus">TREAZ_0740</name>
</gene>
<dbReference type="SUPFAM" id="SSF58104">
    <property type="entry name" value="Methyl-accepting chemotaxis protein (MCP) signaling domain"/>
    <property type="match status" value="1"/>
</dbReference>
<name>F5YA91_LEAAZ</name>
<evidence type="ECO:0000256" key="3">
    <source>
        <dbReference type="ARBA" id="ARBA00022500"/>
    </source>
</evidence>
<evidence type="ECO:0000256" key="9">
    <source>
        <dbReference type="PROSITE-ProRule" id="PRU00284"/>
    </source>
</evidence>
<dbReference type="InterPro" id="IPR003660">
    <property type="entry name" value="HAMP_dom"/>
</dbReference>
<dbReference type="Gene3D" id="6.10.340.10">
    <property type="match status" value="1"/>
</dbReference>
<dbReference type="CDD" id="cd12913">
    <property type="entry name" value="PDC1_MCP_like"/>
    <property type="match status" value="1"/>
</dbReference>
<dbReference type="GO" id="GO:0007165">
    <property type="term" value="P:signal transduction"/>
    <property type="evidence" value="ECO:0007669"/>
    <property type="project" value="UniProtKB-KW"/>
</dbReference>
<dbReference type="InterPro" id="IPR029151">
    <property type="entry name" value="Sensor-like_sf"/>
</dbReference>
<keyword evidence="2" id="KW-1003">Cell membrane</keyword>
<dbReference type="Pfam" id="PF02743">
    <property type="entry name" value="dCache_1"/>
    <property type="match status" value="1"/>
</dbReference>
<evidence type="ECO:0000256" key="7">
    <source>
        <dbReference type="ARBA" id="ARBA00023224"/>
    </source>
</evidence>
<evidence type="ECO:0000259" key="12">
    <source>
        <dbReference type="PROSITE" id="PS50885"/>
    </source>
</evidence>
<dbReference type="OrthoDB" id="354074at2"/>
<evidence type="ECO:0000256" key="1">
    <source>
        <dbReference type="ARBA" id="ARBA00004651"/>
    </source>
</evidence>
<dbReference type="PROSITE" id="PS50885">
    <property type="entry name" value="HAMP"/>
    <property type="match status" value="1"/>
</dbReference>
<evidence type="ECO:0000256" key="2">
    <source>
        <dbReference type="ARBA" id="ARBA00022475"/>
    </source>
</evidence>
<dbReference type="Proteomes" id="UP000009222">
    <property type="component" value="Chromosome"/>
</dbReference>
<dbReference type="InterPro" id="IPR004089">
    <property type="entry name" value="MCPsignal_dom"/>
</dbReference>
<keyword evidence="7 9" id="KW-0807">Transducer</keyword>
<dbReference type="CDD" id="cd06225">
    <property type="entry name" value="HAMP"/>
    <property type="match status" value="1"/>
</dbReference>
<dbReference type="InterPro" id="IPR033479">
    <property type="entry name" value="dCache_1"/>
</dbReference>
<dbReference type="PANTHER" id="PTHR32089:SF112">
    <property type="entry name" value="LYSOZYME-LIKE PROTEIN-RELATED"/>
    <property type="match status" value="1"/>
</dbReference>
<evidence type="ECO:0000259" key="11">
    <source>
        <dbReference type="PROSITE" id="PS50111"/>
    </source>
</evidence>
<evidence type="ECO:0000313" key="14">
    <source>
        <dbReference type="Proteomes" id="UP000009222"/>
    </source>
</evidence>
<dbReference type="EMBL" id="CP001841">
    <property type="protein sequence ID" value="AEF82259.1"/>
    <property type="molecule type" value="Genomic_DNA"/>
</dbReference>
<dbReference type="eggNOG" id="COG0840">
    <property type="taxonomic scope" value="Bacteria"/>
</dbReference>